<feature type="transmembrane region" description="Helical" evidence="1">
    <location>
        <begin position="37"/>
        <end position="60"/>
    </location>
</feature>
<evidence type="ECO:0000313" key="3">
    <source>
        <dbReference type="Proteomes" id="UP000178509"/>
    </source>
</evidence>
<accession>A0A1G2HHE9</accession>
<keyword evidence="1" id="KW-0472">Membrane</keyword>
<keyword evidence="1" id="KW-0812">Transmembrane</keyword>
<feature type="transmembrane region" description="Helical" evidence="1">
    <location>
        <begin position="120"/>
        <end position="139"/>
    </location>
</feature>
<feature type="transmembrane region" description="Helical" evidence="1">
    <location>
        <begin position="12"/>
        <end position="31"/>
    </location>
</feature>
<feature type="transmembrane region" description="Helical" evidence="1">
    <location>
        <begin position="72"/>
        <end position="90"/>
    </location>
</feature>
<reference evidence="2 3" key="1">
    <citation type="journal article" date="2016" name="Nat. Commun.">
        <title>Thousands of microbial genomes shed light on interconnected biogeochemical processes in an aquifer system.</title>
        <authorList>
            <person name="Anantharaman K."/>
            <person name="Brown C.T."/>
            <person name="Hug L.A."/>
            <person name="Sharon I."/>
            <person name="Castelle C.J."/>
            <person name="Probst A.J."/>
            <person name="Thomas B.C."/>
            <person name="Singh A."/>
            <person name="Wilkins M.J."/>
            <person name="Karaoz U."/>
            <person name="Brodie E.L."/>
            <person name="Williams K.H."/>
            <person name="Hubbard S.S."/>
            <person name="Banfield J.F."/>
        </authorList>
    </citation>
    <scope>NUCLEOTIDE SEQUENCE [LARGE SCALE GENOMIC DNA]</scope>
</reference>
<evidence type="ECO:0000313" key="2">
    <source>
        <dbReference type="EMBL" id="OGZ61926.1"/>
    </source>
</evidence>
<dbReference type="EMBL" id="MHOJ01000032">
    <property type="protein sequence ID" value="OGZ61926.1"/>
    <property type="molecule type" value="Genomic_DNA"/>
</dbReference>
<dbReference type="AlphaFoldDB" id="A0A1G2HHE9"/>
<protein>
    <recommendedName>
        <fullName evidence="4">VanZ-like domain-containing protein</fullName>
    </recommendedName>
</protein>
<comment type="caution">
    <text evidence="2">The sequence shown here is derived from an EMBL/GenBank/DDBJ whole genome shotgun (WGS) entry which is preliminary data.</text>
</comment>
<evidence type="ECO:0000256" key="1">
    <source>
        <dbReference type="SAM" id="Phobius"/>
    </source>
</evidence>
<sequence length="144" mass="16906">MLKDLYLVIKNKIVSIPLILILFFNFLGLAFSFYKTFFWYDIFLHFFGGAWVALLVIYWPKFKGQFYTLSQKIIFTMIVVMIIGFAWEIMEIFADGILDLKFYADSGVARELRAGYTKDTLLDLMMDFIGGVSIGYLFMKRKYT</sequence>
<dbReference type="STRING" id="1802164.A3H51_02920"/>
<keyword evidence="1" id="KW-1133">Transmembrane helix</keyword>
<name>A0A1G2HHE9_9BACT</name>
<gene>
    <name evidence="2" type="ORF">A3H51_02920</name>
</gene>
<proteinExistence type="predicted"/>
<dbReference type="Proteomes" id="UP000178509">
    <property type="component" value="Unassembled WGS sequence"/>
</dbReference>
<evidence type="ECO:0008006" key="4">
    <source>
        <dbReference type="Google" id="ProtNLM"/>
    </source>
</evidence>
<dbReference type="Pfam" id="PF09997">
    <property type="entry name" value="DUF2238"/>
    <property type="match status" value="1"/>
</dbReference>
<organism evidence="2 3">
    <name type="scientific">Candidatus Spechtbacteria bacterium RIFCSPLOWO2_02_FULL_38_8</name>
    <dbReference type="NCBI Taxonomy" id="1802164"/>
    <lineage>
        <taxon>Bacteria</taxon>
        <taxon>Candidatus Spechtiibacteriota</taxon>
    </lineage>
</organism>
<dbReference type="InterPro" id="IPR014509">
    <property type="entry name" value="YjdF-like"/>
</dbReference>